<accession>A0A3R6GPF3</accession>
<dbReference type="PROSITE" id="PS51257">
    <property type="entry name" value="PROKAR_LIPOPROTEIN"/>
    <property type="match status" value="1"/>
</dbReference>
<dbReference type="Proteomes" id="UP000406735">
    <property type="component" value="Unassembled WGS sequence"/>
</dbReference>
<reference evidence="11 12" key="1">
    <citation type="submission" date="2018-08" db="EMBL/GenBank/DDBJ databases">
        <title>A genome reference for cultivated species of the human gut microbiota.</title>
        <authorList>
            <person name="Zou Y."/>
            <person name="Xue W."/>
            <person name="Luo G."/>
        </authorList>
    </citation>
    <scope>NUCLEOTIDE SEQUENCE [LARGE SCALE GENOMIC DNA]</scope>
    <source>
        <strain evidence="8 13">AF10-17</strain>
        <strain evidence="7 14">AF22-1</strain>
        <strain evidence="10 11">AM16-54</strain>
        <strain evidence="9 12">AM42-23AC</strain>
    </source>
</reference>
<evidence type="ECO:0000313" key="5">
    <source>
        <dbReference type="EMBL" id="MQO03170.1"/>
    </source>
</evidence>
<reference evidence="15 16" key="2">
    <citation type="submission" date="2019-09" db="EMBL/GenBank/DDBJ databases">
        <title>Distinct polysaccharide growth profiles of human intestinal Prevotella copri isolates.</title>
        <authorList>
            <person name="Fehlner-Peach H."/>
            <person name="Magnabosco C."/>
            <person name="Raghavan V."/>
            <person name="Scher J.U."/>
            <person name="Tett A."/>
            <person name="Cox L.M."/>
            <person name="Gottsegen C."/>
            <person name="Watters A."/>
            <person name="Wiltshire- Gordon J.D."/>
            <person name="Segata N."/>
            <person name="Bonneau R."/>
            <person name="Littman D.R."/>
        </authorList>
    </citation>
    <scope>NUCLEOTIDE SEQUENCE [LARGE SCALE GENOMIC DNA]</scope>
    <source>
        <strain evidence="6 15">BVe41219</strain>
        <strain evidence="16">iAK279</strain>
        <strain evidence="5">IAK279</strain>
        <strain evidence="17">iK21513</strain>
        <strain evidence="4">IK21513</strain>
    </source>
</reference>
<dbReference type="Pfam" id="PF12888">
    <property type="entry name" value="Lipid_bd"/>
    <property type="match status" value="1"/>
</dbReference>
<reference evidence="3" key="4">
    <citation type="submission" date="2022-11" db="EMBL/GenBank/DDBJ databases">
        <title>Genomic repertoires linked with pathogenic potency of arthritogenic Prevotella copri isolated from the gut of rheumatoid arthritis patients.</title>
        <authorList>
            <person name="Nii T."/>
            <person name="Maeda Y."/>
            <person name="Motooka D."/>
            <person name="Naito M."/>
            <person name="Matsumoto Y."/>
            <person name="Ogawa T."/>
            <person name="Oguro-Igashira E."/>
            <person name="Kishikawa T."/>
            <person name="Yamashita M."/>
            <person name="Koizumi S."/>
            <person name="Kurakawa T."/>
            <person name="Okumura R."/>
            <person name="Kayama H."/>
            <person name="Murakami M."/>
            <person name="Sakaguchi T."/>
            <person name="Das B."/>
            <person name="Nakamura S."/>
            <person name="Okada Y."/>
            <person name="Kumanogoh A."/>
            <person name="Takeda K."/>
        </authorList>
    </citation>
    <scope>NUCLEOTIDE SEQUENCE</scope>
    <source>
        <strain evidence="3">RA-N001-16</strain>
    </source>
</reference>
<feature type="signal peptide" evidence="1">
    <location>
        <begin position="1"/>
        <end position="20"/>
    </location>
</feature>
<dbReference type="EMBL" id="QSFW01000050">
    <property type="protein sequence ID" value="RHA82241.1"/>
    <property type="molecule type" value="Genomic_DNA"/>
</dbReference>
<dbReference type="AlphaFoldDB" id="A0A3R6GPF3"/>
<evidence type="ECO:0000313" key="10">
    <source>
        <dbReference type="EMBL" id="RHH76521.1"/>
    </source>
</evidence>
<dbReference type="EMBL" id="JAPDUM010000001">
    <property type="protein sequence ID" value="MCW4164092.1"/>
    <property type="molecule type" value="Genomic_DNA"/>
</dbReference>
<name>A0A3R6GPF3_9BACT</name>
<evidence type="ECO:0000313" key="2">
    <source>
        <dbReference type="EMBL" id="MCP9550681.1"/>
    </source>
</evidence>
<dbReference type="EMBL" id="VZCY01000054">
    <property type="protein sequence ID" value="MQN09574.1"/>
    <property type="molecule type" value="Genomic_DNA"/>
</dbReference>
<gene>
    <name evidence="10" type="ORF">DW192_14440</name>
    <name evidence="9" type="ORF">DW916_15845</name>
    <name evidence="8" type="ORF">DWV53_00030</name>
    <name evidence="7" type="ORF">DWX90_02220</name>
    <name evidence="6" type="ORF">F7D42_09905</name>
    <name evidence="5" type="ORF">F7D62_03395</name>
    <name evidence="4" type="ORF">F7D97_06395</name>
    <name evidence="2" type="ORF">NNC68_14565</name>
    <name evidence="3" type="ORF">ONS98_02405</name>
</gene>
<dbReference type="Proteomes" id="UP000285776">
    <property type="component" value="Unassembled WGS sequence"/>
</dbReference>
<dbReference type="InterPro" id="IPR024404">
    <property type="entry name" value="Lipid-bd_put"/>
</dbReference>
<evidence type="ECO:0008006" key="18">
    <source>
        <dbReference type="Google" id="ProtNLM"/>
    </source>
</evidence>
<dbReference type="Proteomes" id="UP001205506">
    <property type="component" value="Unassembled WGS sequence"/>
</dbReference>
<dbReference type="Proteomes" id="UP000284548">
    <property type="component" value="Unassembled WGS sequence"/>
</dbReference>
<evidence type="ECO:0000313" key="7">
    <source>
        <dbReference type="EMBL" id="RGS48397.1"/>
    </source>
</evidence>
<keyword evidence="1" id="KW-0732">Signal</keyword>
<evidence type="ECO:0000313" key="14">
    <source>
        <dbReference type="Proteomes" id="UP000286113"/>
    </source>
</evidence>
<dbReference type="EMBL" id="QRKB01000055">
    <property type="protein sequence ID" value="RHH76521.1"/>
    <property type="molecule type" value="Genomic_DNA"/>
</dbReference>
<organism evidence="10 11">
    <name type="scientific">Segatella copri</name>
    <dbReference type="NCBI Taxonomy" id="165179"/>
    <lineage>
        <taxon>Bacteria</taxon>
        <taxon>Pseudomonadati</taxon>
        <taxon>Bacteroidota</taxon>
        <taxon>Bacteroidia</taxon>
        <taxon>Bacteroidales</taxon>
        <taxon>Prevotellaceae</taxon>
        <taxon>Segatella</taxon>
    </lineage>
</organism>
<dbReference type="Gene3D" id="2.40.128.220">
    <property type="match status" value="1"/>
</dbReference>
<evidence type="ECO:0000313" key="8">
    <source>
        <dbReference type="EMBL" id="RGW83013.1"/>
    </source>
</evidence>
<dbReference type="Proteomes" id="UP001209476">
    <property type="component" value="Unassembled WGS sequence"/>
</dbReference>
<protein>
    <recommendedName>
        <fullName evidence="18">Lipid-binding hydrolase</fullName>
    </recommendedName>
</protein>
<dbReference type="InterPro" id="IPR038668">
    <property type="entry name" value="Lipid-bd_sf"/>
</dbReference>
<comment type="caution">
    <text evidence="10">The sequence shown here is derived from an EMBL/GenBank/DDBJ whole genome shotgun (WGS) entry which is preliminary data.</text>
</comment>
<evidence type="ECO:0000313" key="11">
    <source>
        <dbReference type="Proteomes" id="UP000284548"/>
    </source>
</evidence>
<sequence>MKKILYFLSFVFVALFTACSEGDDFDIDYTPIAPVGGEYRINVERGYDASKTDAEYWASNPTDAEFIFKTDGTGTTSGVLYAYLSNTTDYDKDKAWIRVGSTASKAAYAINAKVSIDMSAYTFGGENVDDFIGNSATATDKVTVSGKCGHNTYTTVSGTVTDEISFTYSRSDQPGYHYRVTGFKSTGWAEDNK</sequence>
<evidence type="ECO:0000313" key="3">
    <source>
        <dbReference type="EMBL" id="MCW4164092.1"/>
    </source>
</evidence>
<dbReference type="Proteomes" id="UP000390763">
    <property type="component" value="Unassembled WGS sequence"/>
</dbReference>
<reference evidence="2" key="3">
    <citation type="submission" date="2022-07" db="EMBL/GenBank/DDBJ databases">
        <title>Prevotella copri.</title>
        <authorList>
            <person name="Yang C."/>
        </authorList>
    </citation>
    <scope>NUCLEOTIDE SEQUENCE</scope>
    <source>
        <strain evidence="2">HF1805</strain>
    </source>
</reference>
<evidence type="ECO:0000313" key="17">
    <source>
        <dbReference type="Proteomes" id="UP000406735"/>
    </source>
</evidence>
<evidence type="ECO:0000313" key="13">
    <source>
        <dbReference type="Proteomes" id="UP000285776"/>
    </source>
</evidence>
<dbReference type="Proteomes" id="UP000358159">
    <property type="component" value="Unassembled WGS sequence"/>
</dbReference>
<feature type="chain" id="PRO_5044084786" description="Lipid-binding hydrolase" evidence="1">
    <location>
        <begin position="21"/>
        <end position="193"/>
    </location>
</feature>
<evidence type="ECO:0000313" key="9">
    <source>
        <dbReference type="EMBL" id="RHA82241.1"/>
    </source>
</evidence>
<evidence type="ECO:0000256" key="1">
    <source>
        <dbReference type="SAM" id="SignalP"/>
    </source>
</evidence>
<evidence type="ECO:0000313" key="12">
    <source>
        <dbReference type="Proteomes" id="UP000284990"/>
    </source>
</evidence>
<dbReference type="EMBL" id="JANDWU010000042">
    <property type="protein sequence ID" value="MCP9550681.1"/>
    <property type="molecule type" value="Genomic_DNA"/>
</dbReference>
<dbReference type="EMBL" id="QSAV01000001">
    <property type="protein sequence ID" value="RGW83013.1"/>
    <property type="molecule type" value="Genomic_DNA"/>
</dbReference>
<dbReference type="Proteomes" id="UP000284990">
    <property type="component" value="Unassembled WGS sequence"/>
</dbReference>
<evidence type="ECO:0000313" key="6">
    <source>
        <dbReference type="EMBL" id="MQO56015.1"/>
    </source>
</evidence>
<dbReference type="RefSeq" id="WP_118150768.1">
    <property type="nucleotide sequence ID" value="NZ_DAWEAY010000093.1"/>
</dbReference>
<dbReference type="EMBL" id="QRVN01000003">
    <property type="protein sequence ID" value="RGS48397.1"/>
    <property type="molecule type" value="Genomic_DNA"/>
</dbReference>
<evidence type="ECO:0000313" key="4">
    <source>
        <dbReference type="EMBL" id="MQN09574.1"/>
    </source>
</evidence>
<dbReference type="EMBL" id="VZBT01000032">
    <property type="protein sequence ID" value="MQO03170.1"/>
    <property type="molecule type" value="Genomic_DNA"/>
</dbReference>
<dbReference type="EMBL" id="VZAZ01000041">
    <property type="protein sequence ID" value="MQO56015.1"/>
    <property type="molecule type" value="Genomic_DNA"/>
</dbReference>
<proteinExistence type="predicted"/>
<evidence type="ECO:0000313" key="16">
    <source>
        <dbReference type="Proteomes" id="UP000390763"/>
    </source>
</evidence>
<evidence type="ECO:0000313" key="15">
    <source>
        <dbReference type="Proteomes" id="UP000358159"/>
    </source>
</evidence>
<dbReference type="Proteomes" id="UP000286113">
    <property type="component" value="Unassembled WGS sequence"/>
</dbReference>